<comment type="caution">
    <text evidence="1">The sequence shown here is derived from an EMBL/GenBank/DDBJ whole genome shotgun (WGS) entry which is preliminary data.</text>
</comment>
<evidence type="ECO:0000313" key="1">
    <source>
        <dbReference type="EMBL" id="NIZ41527.1"/>
    </source>
</evidence>
<name>A0A968GBK7_9SPIO</name>
<sequence length="216" mass="25179">MHEVTVWQEGDKALTSSRNVAEVFGKEHKNVLRDIDELMAQLDDSFRALNFELSEYTSGEGNFQKAHREYHLTKDGFTLLAMGFTGKRAIEFKLAYIHAFNALQAKHQQQALVMQEMHIMMAKLIERQDAFREYMQEDLREMAKHHQEALKHEKKMLGELAKAESYRERALSYEDHLFALAHDLGMLARNYGYSNPAGLIEQRGQIKSYAKKRRKK</sequence>
<proteinExistence type="predicted"/>
<keyword evidence="2" id="KW-1185">Reference proteome</keyword>
<organism evidence="1 2">
    <name type="scientific">Entomospira entomophila</name>
    <dbReference type="NCBI Taxonomy" id="2719988"/>
    <lineage>
        <taxon>Bacteria</taxon>
        <taxon>Pseudomonadati</taxon>
        <taxon>Spirochaetota</taxon>
        <taxon>Spirochaetia</taxon>
        <taxon>Spirochaetales</taxon>
        <taxon>Spirochaetaceae</taxon>
        <taxon>Entomospira</taxon>
    </lineage>
</organism>
<dbReference type="NCBIfam" id="TIGR02681">
    <property type="entry name" value="phage_pRha"/>
    <property type="match status" value="1"/>
</dbReference>
<gene>
    <name evidence="1" type="ORF">HCT14_08395</name>
</gene>
<dbReference type="RefSeq" id="WP_167701149.1">
    <property type="nucleotide sequence ID" value="NZ_CP118177.1"/>
</dbReference>
<protein>
    <submittedName>
        <fullName evidence="1">Rha family transcriptional regulator</fullName>
    </submittedName>
</protein>
<dbReference type="Proteomes" id="UP000711995">
    <property type="component" value="Unassembled WGS sequence"/>
</dbReference>
<dbReference type="InterPro" id="IPR014054">
    <property type="entry name" value="Phage_regulatory_Rha"/>
</dbReference>
<dbReference type="EMBL" id="JAATLJ010000004">
    <property type="protein sequence ID" value="NIZ41527.1"/>
    <property type="molecule type" value="Genomic_DNA"/>
</dbReference>
<evidence type="ECO:0000313" key="2">
    <source>
        <dbReference type="Proteomes" id="UP000711995"/>
    </source>
</evidence>
<accession>A0A968GBK7</accession>
<dbReference type="Pfam" id="PF09669">
    <property type="entry name" value="Phage_pRha"/>
    <property type="match status" value="1"/>
</dbReference>
<dbReference type="AlphaFoldDB" id="A0A968GBK7"/>
<reference evidence="1 2" key="1">
    <citation type="submission" date="2020-03" db="EMBL/GenBank/DDBJ databases">
        <title>Spirochaetal bacteria isolated from arthropods constitute a novel genus Entomospira genus novum within the order Spirochaetales.</title>
        <authorList>
            <person name="Grana-Miraglia L."/>
            <person name="Sikutova S."/>
            <person name="Fingerle V."/>
            <person name="Sing A."/>
            <person name="Castillo-Ramirez S."/>
            <person name="Margos G."/>
            <person name="Rudolf I."/>
        </authorList>
    </citation>
    <scope>NUCLEOTIDE SEQUENCE [LARGE SCALE GENOMIC DNA]</scope>
    <source>
        <strain evidence="1 2">BR193</strain>
    </source>
</reference>